<dbReference type="PANTHER" id="PTHR30026:SF20">
    <property type="entry name" value="OUTER MEMBRANE PROTEIN TOLC"/>
    <property type="match status" value="1"/>
</dbReference>
<comment type="subcellular location">
    <subcellularLocation>
        <location evidence="1">Cell outer membrane</location>
    </subcellularLocation>
</comment>
<keyword evidence="5" id="KW-0998">Cell outer membrane</keyword>
<accession>A0ABR7T128</accession>
<dbReference type="Proteomes" id="UP000617402">
    <property type="component" value="Unassembled WGS sequence"/>
</dbReference>
<sequence>MRKLTACIASIVTATFCLLPTVNLGVPVAYADVQAQQPTYTFEEALKQAKLNSKSLQVAELSLDRSEKVHEFMGQRVLDTNHGIPTDTTTSDAAYSVYMGMNQAYINWQSARKNVSATEDTIVMQTYQLYNGLLQAQEKVKNAQIRLDNIRAQYNNSVVGYTVGSTSDYNRKQAMLSVNASEESLKAAQASLNDAYQKFNRHLGIAVDAKPVLTDQPQFVELKIDNLDNEVARKLDESPTVWLAEKNVDLAKIAYDTYNFASQSRTEPSQAKEIDIDKAAVSAQSTREQMDKVIRTIYYSAKQVEDLYKASQQKLAVAEEDLRVVQVKFEIGMATQADLLSAKSKLADCRDDLMDALVRHQNLVYGFEKPWAYAASS</sequence>
<feature type="chain" id="PRO_5045878349" evidence="6">
    <location>
        <begin position="32"/>
        <end position="377"/>
    </location>
</feature>
<evidence type="ECO:0000256" key="5">
    <source>
        <dbReference type="ARBA" id="ARBA00023237"/>
    </source>
</evidence>
<evidence type="ECO:0000313" key="8">
    <source>
        <dbReference type="Proteomes" id="UP000617402"/>
    </source>
</evidence>
<organism evidence="7 8">
    <name type="scientific">Heliobacterium chlorum</name>
    <dbReference type="NCBI Taxonomy" id="2698"/>
    <lineage>
        <taxon>Bacteria</taxon>
        <taxon>Bacillati</taxon>
        <taxon>Bacillota</taxon>
        <taxon>Clostridia</taxon>
        <taxon>Eubacteriales</taxon>
        <taxon>Heliobacteriaceae</taxon>
        <taxon>Heliobacterium</taxon>
    </lineage>
</organism>
<dbReference type="EMBL" id="JACVHF010000006">
    <property type="protein sequence ID" value="MBC9784489.1"/>
    <property type="molecule type" value="Genomic_DNA"/>
</dbReference>
<gene>
    <name evidence="7" type="ORF">H1S01_08185</name>
</gene>
<evidence type="ECO:0000256" key="6">
    <source>
        <dbReference type="SAM" id="SignalP"/>
    </source>
</evidence>
<keyword evidence="8" id="KW-1185">Reference proteome</keyword>
<name>A0ABR7T128_HELCL</name>
<dbReference type="SUPFAM" id="SSF56954">
    <property type="entry name" value="Outer membrane efflux proteins (OEP)"/>
    <property type="match status" value="1"/>
</dbReference>
<comment type="caution">
    <text evidence="7">The sequence shown here is derived from an EMBL/GenBank/DDBJ whole genome shotgun (WGS) entry which is preliminary data.</text>
</comment>
<keyword evidence="4" id="KW-0472">Membrane</keyword>
<evidence type="ECO:0000256" key="2">
    <source>
        <dbReference type="ARBA" id="ARBA00022452"/>
    </source>
</evidence>
<reference evidence="7 8" key="1">
    <citation type="submission" date="2020-07" db="EMBL/GenBank/DDBJ databases">
        <title>Draft whole-genome sequence of Heliobacterium chlorum DSM 3682, type strain.</title>
        <authorList>
            <person name="Kyndt J.A."/>
            <person name="Meyer T.E."/>
            <person name="Imhoff J.F."/>
        </authorList>
    </citation>
    <scope>NUCLEOTIDE SEQUENCE [LARGE SCALE GENOMIC DNA]</scope>
    <source>
        <strain evidence="7 8">DSM 3682</strain>
    </source>
</reference>
<keyword evidence="6" id="KW-0732">Signal</keyword>
<dbReference type="RefSeq" id="WP_188039603.1">
    <property type="nucleotide sequence ID" value="NZ_JACVHF010000006.1"/>
</dbReference>
<dbReference type="Gene3D" id="1.20.1600.10">
    <property type="entry name" value="Outer membrane efflux proteins (OEP)"/>
    <property type="match status" value="2"/>
</dbReference>
<protein>
    <submittedName>
        <fullName evidence="7">TolC family protein</fullName>
    </submittedName>
</protein>
<dbReference type="InterPro" id="IPR051906">
    <property type="entry name" value="TolC-like"/>
</dbReference>
<keyword evidence="3" id="KW-0812">Transmembrane</keyword>
<evidence type="ECO:0000256" key="4">
    <source>
        <dbReference type="ARBA" id="ARBA00023136"/>
    </source>
</evidence>
<feature type="signal peptide" evidence="6">
    <location>
        <begin position="1"/>
        <end position="31"/>
    </location>
</feature>
<evidence type="ECO:0000256" key="3">
    <source>
        <dbReference type="ARBA" id="ARBA00022692"/>
    </source>
</evidence>
<keyword evidence="2" id="KW-1134">Transmembrane beta strand</keyword>
<evidence type="ECO:0000313" key="7">
    <source>
        <dbReference type="EMBL" id="MBC9784489.1"/>
    </source>
</evidence>
<proteinExistence type="predicted"/>
<evidence type="ECO:0000256" key="1">
    <source>
        <dbReference type="ARBA" id="ARBA00004442"/>
    </source>
</evidence>
<dbReference type="PANTHER" id="PTHR30026">
    <property type="entry name" value="OUTER MEMBRANE PROTEIN TOLC"/>
    <property type="match status" value="1"/>
</dbReference>